<proteinExistence type="predicted"/>
<dbReference type="AlphaFoldDB" id="A0A136Q5Y2"/>
<dbReference type="EMBL" id="LSZW01000049">
    <property type="protein sequence ID" value="KXK66052.1"/>
    <property type="molecule type" value="Genomic_DNA"/>
</dbReference>
<sequence>MARIMKNRKCKIAVAMFFVILFLVYHSFTRDMIAAAKTARFITSYKWHSDKLSGL</sequence>
<comment type="caution">
    <text evidence="1">The sequence shown here is derived from an EMBL/GenBank/DDBJ whole genome shotgun (WGS) entry which is preliminary data.</text>
</comment>
<protein>
    <submittedName>
        <fullName evidence="1">Uncharacterized protein</fullName>
    </submittedName>
</protein>
<evidence type="ECO:0000313" key="1">
    <source>
        <dbReference type="EMBL" id="KXK66052.1"/>
    </source>
</evidence>
<organism evidence="1 2">
    <name type="scientific">Christensenella minuta</name>
    <dbReference type="NCBI Taxonomy" id="626937"/>
    <lineage>
        <taxon>Bacteria</taxon>
        <taxon>Bacillati</taxon>
        <taxon>Bacillota</taxon>
        <taxon>Clostridia</taxon>
        <taxon>Christensenellales</taxon>
        <taxon>Christensenellaceae</taxon>
        <taxon>Christensenella</taxon>
    </lineage>
</organism>
<keyword evidence="2" id="KW-1185">Reference proteome</keyword>
<name>A0A136Q5Y2_9FIRM</name>
<gene>
    <name evidence="1" type="ORF">HMPREF3293_01080</name>
</gene>
<accession>A0A136Q5Y2</accession>
<dbReference type="Proteomes" id="UP000070366">
    <property type="component" value="Unassembled WGS sequence"/>
</dbReference>
<reference evidence="1 2" key="1">
    <citation type="submission" date="2016-02" db="EMBL/GenBank/DDBJ databases">
        <authorList>
            <person name="Wen L."/>
            <person name="He K."/>
            <person name="Yang H."/>
        </authorList>
    </citation>
    <scope>NUCLEOTIDE SEQUENCE [LARGE SCALE GENOMIC DNA]</scope>
    <source>
        <strain evidence="1 2">DSM 22607</strain>
    </source>
</reference>
<evidence type="ECO:0000313" key="2">
    <source>
        <dbReference type="Proteomes" id="UP000070366"/>
    </source>
</evidence>